<keyword evidence="2 4" id="KW-0808">Transferase</keyword>
<dbReference type="NCBIfam" id="TIGR00186">
    <property type="entry name" value="rRNA_methyl_3"/>
    <property type="match status" value="1"/>
</dbReference>
<dbReference type="AlphaFoldDB" id="A0A1W6MX99"/>
<dbReference type="Gene3D" id="3.30.1330.30">
    <property type="match status" value="1"/>
</dbReference>
<evidence type="ECO:0000313" key="4">
    <source>
        <dbReference type="EMBL" id="ARN82149.1"/>
    </source>
</evidence>
<evidence type="ECO:0000259" key="3">
    <source>
        <dbReference type="SMART" id="SM00967"/>
    </source>
</evidence>
<dbReference type="GO" id="GO:0006396">
    <property type="term" value="P:RNA processing"/>
    <property type="evidence" value="ECO:0007669"/>
    <property type="project" value="InterPro"/>
</dbReference>
<dbReference type="Gene3D" id="3.40.1280.10">
    <property type="match status" value="1"/>
</dbReference>
<dbReference type="CDD" id="cd18103">
    <property type="entry name" value="SpoU-like_RlmB"/>
    <property type="match status" value="1"/>
</dbReference>
<dbReference type="GO" id="GO:0003723">
    <property type="term" value="F:RNA binding"/>
    <property type="evidence" value="ECO:0007669"/>
    <property type="project" value="InterPro"/>
</dbReference>
<dbReference type="Proteomes" id="UP000193978">
    <property type="component" value="Chromosome"/>
</dbReference>
<proteinExistence type="predicted"/>
<dbReference type="SUPFAM" id="SSF75217">
    <property type="entry name" value="alpha/beta knot"/>
    <property type="match status" value="1"/>
</dbReference>
<dbReference type="InterPro" id="IPR013123">
    <property type="entry name" value="SpoU_subst-bd"/>
</dbReference>
<dbReference type="Pfam" id="PF00588">
    <property type="entry name" value="SpoU_methylase"/>
    <property type="match status" value="1"/>
</dbReference>
<dbReference type="SUPFAM" id="SSF55315">
    <property type="entry name" value="L30e-like"/>
    <property type="match status" value="1"/>
</dbReference>
<dbReference type="EMBL" id="CP019948">
    <property type="protein sequence ID" value="ARN82149.1"/>
    <property type="molecule type" value="Genomic_DNA"/>
</dbReference>
<protein>
    <submittedName>
        <fullName evidence="4">23S rRNA (Guanosine(2251)-2'-O)-methyltransferase RlmB</fullName>
    </submittedName>
</protein>
<reference evidence="4 5" key="1">
    <citation type="submission" date="2017-02" db="EMBL/GenBank/DDBJ databases">
        <authorList>
            <person name="Peterson S.W."/>
        </authorList>
    </citation>
    <scope>NUCLEOTIDE SEQUENCE [LARGE SCALE GENOMIC DNA]</scope>
    <source>
        <strain evidence="4 5">S285</strain>
    </source>
</reference>
<dbReference type="KEGG" id="mbry:B1812_14860"/>
<evidence type="ECO:0000256" key="2">
    <source>
        <dbReference type="ARBA" id="ARBA00022679"/>
    </source>
</evidence>
<dbReference type="GO" id="GO:0008173">
    <property type="term" value="F:RNA methyltransferase activity"/>
    <property type="evidence" value="ECO:0007669"/>
    <property type="project" value="InterPro"/>
</dbReference>
<dbReference type="InterPro" id="IPR004441">
    <property type="entry name" value="rRNA_MeTrfase_TrmH"/>
</dbReference>
<name>A0A1W6MX99_9HYPH</name>
<dbReference type="SMART" id="SM00967">
    <property type="entry name" value="SpoU_sub_bind"/>
    <property type="match status" value="1"/>
</dbReference>
<sequence>MRASHGRKPTARKAFPEKRRASEAASDDVALLYGVHTVREALLAGKREFLALYATENALPRIAEAASRAGLEPRLIDARELTRRLGEEAVHQGLLLEACPLPQLALDEIETKSGLVLALDQITDPHNVGAMLRSAAAFAVDATIVTERHGPQFSGVLAKAASGALEHVPVVNVVNLARSLEHLSRQGYWLVGLDSEGETDLEEAPLRAPVALVLGAEGKGLRRLTRERCDLVARLDMPGPIKSLNVSNACAVALSVLRRRIATLEPKRKKAPPGGEPDGA</sequence>
<gene>
    <name evidence="4" type="ORF">B1812_14860</name>
</gene>
<dbReference type="OrthoDB" id="9785673at2"/>
<dbReference type="GO" id="GO:0032259">
    <property type="term" value="P:methylation"/>
    <property type="evidence" value="ECO:0007669"/>
    <property type="project" value="UniProtKB-KW"/>
</dbReference>
<evidence type="ECO:0000313" key="5">
    <source>
        <dbReference type="Proteomes" id="UP000193978"/>
    </source>
</evidence>
<dbReference type="PANTHER" id="PTHR46429:SF1">
    <property type="entry name" value="23S RRNA (GUANOSINE-2'-O-)-METHYLTRANSFERASE RLMB"/>
    <property type="match status" value="1"/>
</dbReference>
<keyword evidence="5" id="KW-1185">Reference proteome</keyword>
<dbReference type="InterPro" id="IPR029026">
    <property type="entry name" value="tRNA_m1G_MTases_N"/>
</dbReference>
<evidence type="ECO:0000256" key="1">
    <source>
        <dbReference type="ARBA" id="ARBA00022603"/>
    </source>
</evidence>
<accession>A0A1W6MX99</accession>
<dbReference type="InterPro" id="IPR029064">
    <property type="entry name" value="Ribosomal_eL30-like_sf"/>
</dbReference>
<keyword evidence="1 4" id="KW-0489">Methyltransferase</keyword>
<dbReference type="RefSeq" id="WP_102938104.1">
    <property type="nucleotide sequence ID" value="NZ_AP027149.1"/>
</dbReference>
<dbReference type="Pfam" id="PF08032">
    <property type="entry name" value="SpoU_sub_bind"/>
    <property type="match status" value="1"/>
</dbReference>
<organism evidence="4 5">
    <name type="scientific">Methylocystis bryophila</name>
    <dbReference type="NCBI Taxonomy" id="655015"/>
    <lineage>
        <taxon>Bacteria</taxon>
        <taxon>Pseudomonadati</taxon>
        <taxon>Pseudomonadota</taxon>
        <taxon>Alphaproteobacteria</taxon>
        <taxon>Hyphomicrobiales</taxon>
        <taxon>Methylocystaceae</taxon>
        <taxon>Methylocystis</taxon>
    </lineage>
</organism>
<dbReference type="InterPro" id="IPR001537">
    <property type="entry name" value="SpoU_MeTrfase"/>
</dbReference>
<dbReference type="InterPro" id="IPR029028">
    <property type="entry name" value="Alpha/beta_knot_MTases"/>
</dbReference>
<dbReference type="PANTHER" id="PTHR46429">
    <property type="entry name" value="23S RRNA (GUANOSINE-2'-O-)-METHYLTRANSFERASE RLMB"/>
    <property type="match status" value="1"/>
</dbReference>
<feature type="domain" description="RNA 2-O ribose methyltransferase substrate binding" evidence="3">
    <location>
        <begin position="31"/>
        <end position="104"/>
    </location>
</feature>
<dbReference type="STRING" id="655015.B1812_14860"/>
<dbReference type="GO" id="GO:0005829">
    <property type="term" value="C:cytosol"/>
    <property type="evidence" value="ECO:0007669"/>
    <property type="project" value="TreeGrafter"/>
</dbReference>